<dbReference type="EMBL" id="CP104214">
    <property type="protein sequence ID" value="UWX71642.1"/>
    <property type="molecule type" value="Genomic_DNA"/>
</dbReference>
<protein>
    <recommendedName>
        <fullName evidence="3">PIN domain-containing protein</fullName>
    </recommendedName>
</protein>
<evidence type="ECO:0008006" key="3">
    <source>
        <dbReference type="Google" id="ProtNLM"/>
    </source>
</evidence>
<dbReference type="RefSeq" id="WP_096749205.1">
    <property type="nucleotide sequence ID" value="NZ_CADEPO010000005.1"/>
</dbReference>
<evidence type="ECO:0000313" key="2">
    <source>
        <dbReference type="Proteomes" id="UP001059745"/>
    </source>
</evidence>
<name>A0AB38TT33_BURGA</name>
<gene>
    <name evidence="1" type="ORF">NYZ96_07815</name>
</gene>
<accession>A0AB38TT33</accession>
<organism evidence="1 2">
    <name type="scientific">Burkholderia gladioli</name>
    <name type="common">Pseudomonas marginata</name>
    <name type="synonym">Phytomonas marginata</name>
    <dbReference type="NCBI Taxonomy" id="28095"/>
    <lineage>
        <taxon>Bacteria</taxon>
        <taxon>Pseudomonadati</taxon>
        <taxon>Pseudomonadota</taxon>
        <taxon>Betaproteobacteria</taxon>
        <taxon>Burkholderiales</taxon>
        <taxon>Burkholderiaceae</taxon>
        <taxon>Burkholderia</taxon>
    </lineage>
</organism>
<sequence length="179" mass="20028">MKAVIDTNVLRIAAGQHDDVSPECVEECVRHLLAMRQTGVTVIDDNYRILKEYIANPSLANTNQVGGQFLKWLLRHQGNPARVEQVALTERDAHCFTEFPDAALELQFDPPDRKFAAVAHAHPDKPPIWQAADSKWLDWWPALQAKGIVVDFLCPADVCQFYRSKFPGKPVPAMPGAKS</sequence>
<dbReference type="AlphaFoldDB" id="A0AB38TT33"/>
<reference evidence="1" key="1">
    <citation type="submission" date="2022-09" db="EMBL/GenBank/DDBJ databases">
        <title>Genomic of Burkholderia gladioli.</title>
        <authorList>
            <person name="Wu H."/>
        </authorList>
    </citation>
    <scope>NUCLEOTIDE SEQUENCE</scope>
    <source>
        <strain evidence="1">ZN-S4</strain>
    </source>
</reference>
<dbReference type="Proteomes" id="UP001059745">
    <property type="component" value="Chromosome 1"/>
</dbReference>
<proteinExistence type="predicted"/>
<evidence type="ECO:0000313" key="1">
    <source>
        <dbReference type="EMBL" id="UWX71642.1"/>
    </source>
</evidence>